<sequence length="75" mass="8821">MKLSSYINETQYLSEMRAELGHLPKLFPQPRRRRREATRVPPGCPERCGMLKVILAFAPPHPRHALWRENTELQN</sequence>
<gene>
    <name evidence="1" type="ORF">CDAR_438931</name>
</gene>
<dbReference type="AlphaFoldDB" id="A0AAV4X4Y8"/>
<proteinExistence type="predicted"/>
<protein>
    <submittedName>
        <fullName evidence="1">Uncharacterized protein</fullName>
    </submittedName>
</protein>
<evidence type="ECO:0000313" key="2">
    <source>
        <dbReference type="Proteomes" id="UP001054837"/>
    </source>
</evidence>
<reference evidence="1 2" key="1">
    <citation type="submission" date="2021-06" db="EMBL/GenBank/DDBJ databases">
        <title>Caerostris darwini draft genome.</title>
        <authorList>
            <person name="Kono N."/>
            <person name="Arakawa K."/>
        </authorList>
    </citation>
    <scope>NUCLEOTIDE SEQUENCE [LARGE SCALE GENOMIC DNA]</scope>
</reference>
<organism evidence="1 2">
    <name type="scientific">Caerostris darwini</name>
    <dbReference type="NCBI Taxonomy" id="1538125"/>
    <lineage>
        <taxon>Eukaryota</taxon>
        <taxon>Metazoa</taxon>
        <taxon>Ecdysozoa</taxon>
        <taxon>Arthropoda</taxon>
        <taxon>Chelicerata</taxon>
        <taxon>Arachnida</taxon>
        <taxon>Araneae</taxon>
        <taxon>Araneomorphae</taxon>
        <taxon>Entelegynae</taxon>
        <taxon>Araneoidea</taxon>
        <taxon>Araneidae</taxon>
        <taxon>Caerostris</taxon>
    </lineage>
</organism>
<evidence type="ECO:0000313" key="1">
    <source>
        <dbReference type="EMBL" id="GIY89604.1"/>
    </source>
</evidence>
<dbReference type="Proteomes" id="UP001054837">
    <property type="component" value="Unassembled WGS sequence"/>
</dbReference>
<keyword evidence="2" id="KW-1185">Reference proteome</keyword>
<dbReference type="EMBL" id="BPLQ01015670">
    <property type="protein sequence ID" value="GIY89604.1"/>
    <property type="molecule type" value="Genomic_DNA"/>
</dbReference>
<name>A0AAV4X4Y8_9ARAC</name>
<comment type="caution">
    <text evidence="1">The sequence shown here is derived from an EMBL/GenBank/DDBJ whole genome shotgun (WGS) entry which is preliminary data.</text>
</comment>
<accession>A0AAV4X4Y8</accession>